<keyword evidence="1" id="KW-0808">Transferase</keyword>
<dbReference type="GO" id="GO:0003677">
    <property type="term" value="F:DNA binding"/>
    <property type="evidence" value="ECO:0007669"/>
    <property type="project" value="UniProtKB-KW"/>
</dbReference>
<keyword evidence="9" id="KW-0862">Zinc</keyword>
<dbReference type="HOGENOM" id="CLU_000720_1_0_1"/>
<dbReference type="PANTHER" id="PTHR37984:SF5">
    <property type="entry name" value="PROTEIN NYNRIN-LIKE"/>
    <property type="match status" value="1"/>
</dbReference>
<dbReference type="GO" id="GO:0003964">
    <property type="term" value="F:RNA-directed DNA polymerase activity"/>
    <property type="evidence" value="ECO:0007669"/>
    <property type="project" value="UniProtKB-EC"/>
</dbReference>
<dbReference type="InterPro" id="IPR036397">
    <property type="entry name" value="RNaseH_sf"/>
</dbReference>
<dbReference type="GO" id="GO:0042575">
    <property type="term" value="C:DNA polymerase complex"/>
    <property type="evidence" value="ECO:0007669"/>
    <property type="project" value="UniProtKB-ARBA"/>
</dbReference>
<feature type="compositionally biased region" description="Polar residues" evidence="12">
    <location>
        <begin position="570"/>
        <end position="613"/>
    </location>
</feature>
<feature type="compositionally biased region" description="Low complexity" evidence="12">
    <location>
        <begin position="275"/>
        <end position="286"/>
    </location>
</feature>
<dbReference type="GO" id="GO:0016787">
    <property type="term" value="F:hydrolase activity"/>
    <property type="evidence" value="ECO:0007669"/>
    <property type="project" value="UniProtKB-KW"/>
</dbReference>
<feature type="domain" description="Integrase catalytic" evidence="15">
    <location>
        <begin position="1225"/>
        <end position="1383"/>
    </location>
</feature>
<organism evidence="18">
    <name type="scientific">Caenorhabditis remanei</name>
    <name type="common">Caenorhabditis vulgaris</name>
    <dbReference type="NCBI Taxonomy" id="31234"/>
    <lineage>
        <taxon>Eukaryota</taxon>
        <taxon>Metazoa</taxon>
        <taxon>Ecdysozoa</taxon>
        <taxon>Nematoda</taxon>
        <taxon>Chromadorea</taxon>
        <taxon>Rhabditida</taxon>
        <taxon>Rhabditina</taxon>
        <taxon>Rhabditomorpha</taxon>
        <taxon>Rhabditoidea</taxon>
        <taxon>Rhabditidae</taxon>
        <taxon>Peloderinae</taxon>
        <taxon>Caenorhabditis</taxon>
    </lineage>
</organism>
<evidence type="ECO:0000256" key="10">
    <source>
        <dbReference type="PROSITE-ProRule" id="PRU00506"/>
    </source>
</evidence>
<dbReference type="GO" id="GO:0004519">
    <property type="term" value="F:endonuclease activity"/>
    <property type="evidence" value="ECO:0007669"/>
    <property type="project" value="UniProtKB-KW"/>
</dbReference>
<evidence type="ECO:0000256" key="3">
    <source>
        <dbReference type="ARBA" id="ARBA00022722"/>
    </source>
</evidence>
<feature type="coiled-coil region" evidence="11">
    <location>
        <begin position="187"/>
        <end position="228"/>
    </location>
</feature>
<feature type="coiled-coil region" evidence="11">
    <location>
        <begin position="101"/>
        <end position="142"/>
    </location>
</feature>
<dbReference type="EMBL" id="DS268407">
    <property type="protein sequence ID" value="EFO82190.1"/>
    <property type="molecule type" value="Genomic_DNA"/>
</dbReference>
<sequence>MTLPVEEPPEEVLTDPTADGQENGTEKVVVGNKEDKRVPEPMEVEENVSLSVMKKTREMFLKLAKEDTGKMLKTYAKANASTHESIMKPFIDLIVSTFQTLDAKEEDCEELAKENKELEKENEEVINKNEILQGLLDEMQDRDLGGTSNSKQAQEYQMVSMLASEGINTLEDLEEVFGNTEKLQKLIKMQNDVYQASQQKVQQMEAEIKKLKKALKDSESRVKSYKGTQAEKEEQTRFIELNQKSNSFSRIGECTSCMSLKEMNSQIKENASQPTKSTGTTTLTSGMPQKVQKRTVQEQTHTDKELEEVIEAARGQMDSESDSERADETIGNGRYYTNWDTGKQKEMSPVEMMNKMLVQQNLPEPPKFSAEENSIKLESFRKSFALKFESFSDENQIILLETKYLSGRALRIFRGLPEHEKKSINGVMQAMAIRLRISPEDETRRAKSRWESLRKKPEQNIEDFCLSIDELARVAFKRVNASELSSFKTAKLLDAIAENETLSCLIDNRLLGMPERDHYDTCRMLATRYEQGIRDRNLRNKSQNSEKKKSPSPQSSNTSSANNTSVQSNPNGQRTNTYSQNRNNFTNKTDNAGSPINQNWRQRTGENSDNNGKTKGFIECSECKLVGCHDPKCSKAPGNAKTYSRPVVTCYRCQEQGHIATYCTKQSQNKVNDNPVKENTVNSVEDKQVLTIPSDAPKTEGNTMEKPLIKVEKGRIGNTEVDLMLDSGACISIIPQKIWKKIVGENGEEWVKKVKEEKPELAQVFTANNQPLKLLCTVEVETSMQTRTRLIKYYIAAIDRENIILGMDQFNKLGVEVRIEEQPRAVKICKDIRLTPSSSRVVQVSVEGVVQEGKDHCLITPIQECIAPSVCQVEANGRALVTISNFGTKPVLLRKGQTIALGEVDGFEVMQGKAENLEFLNEHLEETGFLNESAEIVCSVVQNEPDDKRWKTLCEHLKRQESSSESETEVWNVIQSFQNIFAIEDSELGRTNATTCEIELLDGAEPIRQKPRPIPLAIRPEIKKILQKMVMQGVIRISKSPWSSPVVIVKKKDGSVRMCVDYRKVNKVVKNNAHPLPHIEATLQSLSGKRIFTTLDLLAGYWQIPLDEKSKEITAFAIGSELYEYNVLPFGLVTSPAVFQATMEAVVGDLLGKTAYVYVDDLLIAKAHAGTVAGHFGIEKIMRQLSKKFYWPKMRVIIEKVVKGCPKCLCVNDHPKLVAPLKPYETSAPLEIVACDLIDVGLSTQGNRYILAIIDLFTKYASAIPIPDKKGETVVKAFVDRWAMGEGRIPNKLLTDMGKEFDNEHFKQLTKLLKIEHVMTKGYNSRANGAVERFNKTLMHIMSKKAAVPIEWDDQIAFAVYAYNSVAHSTTGESPMYLMSGRDSKGPLDLAGEDAVGMSYANLDEYKHLMASELAKAHALVREHAMQEQEQYKYLFDKKHNTEKRKYPGPGSRVLVEIPSEKLGARCPKLVNKWKGPYRVIACSETSATVVPVLGKGKEVLKIPFDHLRVIPAEMENVPIETVKSRAKMRVDSVHYDNMQNTQVNLITFSDIYGCRCPTSCVFYPKDAMSARTTSPTQLQRMIALTKEAPDLLLRDNARELLLAIQTPIPGLNSTPDAETFLALSNCPTVALVVKDLRGWEHEYLKFRHSLLEQFLGSGFERKETIQVILAPGVTREQIPLQNMHITALTTESILEDDVHEQCAKHSTSIVVVVVPVSKKDTDLDTWRSIVNAIPTKSVVYVIPTHMSDFDHSVMAVFINLFDRIKRDHGEIVHVSPEEIVEDKQHRMLYLASEIMKAPEYWLAVKEMLEKKNRPWPQFQLASITKSNENTPQKTVSTELQPSSSTAPTATRTEGWDRGWPPMRGHGNGRGSHRGRRQHNNGHHPYRRDGTSSRN</sequence>
<feature type="DNA-binding region" description="Integrase-type" evidence="10">
    <location>
        <begin position="1461"/>
        <end position="1513"/>
    </location>
</feature>
<dbReference type="OrthoDB" id="420169at2759"/>
<evidence type="ECO:0000256" key="4">
    <source>
        <dbReference type="ARBA" id="ARBA00022723"/>
    </source>
</evidence>
<feature type="domain" description="Integrase-type" evidence="16">
    <location>
        <begin position="1461"/>
        <end position="1513"/>
    </location>
</feature>
<dbReference type="PROSITE" id="PS50158">
    <property type="entry name" value="ZF_CCHC"/>
    <property type="match status" value="1"/>
</dbReference>
<dbReference type="InterPro" id="IPR000477">
    <property type="entry name" value="RT_dom"/>
</dbReference>
<proteinExistence type="predicted"/>
<evidence type="ECO:0000313" key="17">
    <source>
        <dbReference type="EMBL" id="EFO82190.1"/>
    </source>
</evidence>
<dbReference type="Pfam" id="PF00078">
    <property type="entry name" value="RVT_1"/>
    <property type="match status" value="1"/>
</dbReference>
<dbReference type="PROSITE" id="PS51027">
    <property type="entry name" value="INTEGRASE_DBD"/>
    <property type="match status" value="1"/>
</dbReference>
<dbReference type="STRING" id="31234.E3LD67"/>
<dbReference type="InterPro" id="IPR043502">
    <property type="entry name" value="DNA/RNA_pol_sf"/>
</dbReference>
<dbReference type="InterPro" id="IPR012337">
    <property type="entry name" value="RNaseH-like_sf"/>
</dbReference>
<evidence type="ECO:0000256" key="12">
    <source>
        <dbReference type="SAM" id="MobiDB-lite"/>
    </source>
</evidence>
<keyword evidence="6" id="KW-0378">Hydrolase</keyword>
<name>E3LD67_CAERE</name>
<dbReference type="CDD" id="cd01647">
    <property type="entry name" value="RT_LTR"/>
    <property type="match status" value="1"/>
</dbReference>
<keyword evidence="5" id="KW-0255">Endonuclease</keyword>
<dbReference type="Pfam" id="PF00665">
    <property type="entry name" value="rve"/>
    <property type="match status" value="1"/>
</dbReference>
<dbReference type="InterPro" id="IPR021109">
    <property type="entry name" value="Peptidase_aspartic_dom_sf"/>
</dbReference>
<evidence type="ECO:0000256" key="9">
    <source>
        <dbReference type="PROSITE-ProRule" id="PRU00047"/>
    </source>
</evidence>
<evidence type="ECO:0000256" key="8">
    <source>
        <dbReference type="ARBA" id="ARBA00023125"/>
    </source>
</evidence>
<gene>
    <name evidence="17" type="ORF">CRE_00107</name>
</gene>
<keyword evidence="8" id="KW-0238">DNA-binding</keyword>
<dbReference type="eggNOG" id="ENOG502RUGQ">
    <property type="taxonomic scope" value="Eukaryota"/>
</dbReference>
<dbReference type="Proteomes" id="UP000008281">
    <property type="component" value="Unassembled WGS sequence"/>
</dbReference>
<dbReference type="SUPFAM" id="SSF50630">
    <property type="entry name" value="Acid proteases"/>
    <property type="match status" value="1"/>
</dbReference>
<keyword evidence="18" id="KW-1185">Reference proteome</keyword>
<dbReference type="PROSITE" id="PS50878">
    <property type="entry name" value="RT_POL"/>
    <property type="match status" value="1"/>
</dbReference>
<dbReference type="PANTHER" id="PTHR37984">
    <property type="entry name" value="PROTEIN CBG26694"/>
    <property type="match status" value="1"/>
</dbReference>
<feature type="domain" description="CCHC-type" evidence="13">
    <location>
        <begin position="650"/>
        <end position="665"/>
    </location>
</feature>
<keyword evidence="3" id="KW-0540">Nuclease</keyword>
<dbReference type="PROSITE" id="PS50994">
    <property type="entry name" value="INTEGRASE"/>
    <property type="match status" value="1"/>
</dbReference>
<dbReference type="SUPFAM" id="SSF53098">
    <property type="entry name" value="Ribonuclease H-like"/>
    <property type="match status" value="1"/>
</dbReference>
<feature type="compositionally biased region" description="Low complexity" evidence="12">
    <location>
        <begin position="551"/>
        <end position="569"/>
    </location>
</feature>
<keyword evidence="4" id="KW-0479">Metal-binding</keyword>
<evidence type="ECO:0000259" key="16">
    <source>
        <dbReference type="PROSITE" id="PS51027"/>
    </source>
</evidence>
<feature type="compositionally biased region" description="Basic and acidic residues" evidence="12">
    <location>
        <begin position="533"/>
        <end position="549"/>
    </location>
</feature>
<dbReference type="Gene3D" id="3.30.420.10">
    <property type="entry name" value="Ribonuclease H-like superfamily/Ribonuclease H"/>
    <property type="match status" value="1"/>
</dbReference>
<dbReference type="Gene3D" id="3.10.10.10">
    <property type="entry name" value="HIV Type 1 Reverse Transcriptase, subunit A, domain 1"/>
    <property type="match status" value="1"/>
</dbReference>
<feature type="compositionally biased region" description="Low complexity" evidence="12">
    <location>
        <begin position="1842"/>
        <end position="1851"/>
    </location>
</feature>
<dbReference type="InterPro" id="IPR001584">
    <property type="entry name" value="Integrase_cat-core"/>
</dbReference>
<evidence type="ECO:0000256" key="6">
    <source>
        <dbReference type="ARBA" id="ARBA00022801"/>
    </source>
</evidence>
<dbReference type="CDD" id="cd00303">
    <property type="entry name" value="retropepsin_like"/>
    <property type="match status" value="1"/>
</dbReference>
<evidence type="ECO:0000256" key="11">
    <source>
        <dbReference type="SAM" id="Coils"/>
    </source>
</evidence>
<feature type="domain" description="Reverse transcriptase" evidence="14">
    <location>
        <begin position="1030"/>
        <end position="1237"/>
    </location>
</feature>
<protein>
    <submittedName>
        <fullName evidence="17">Uncharacterized protein</fullName>
    </submittedName>
</protein>
<feature type="compositionally biased region" description="Basic residues" evidence="12">
    <location>
        <begin position="1871"/>
        <end position="1886"/>
    </location>
</feature>
<dbReference type="Gene3D" id="3.30.70.270">
    <property type="match status" value="1"/>
</dbReference>
<evidence type="ECO:0000256" key="7">
    <source>
        <dbReference type="ARBA" id="ARBA00022908"/>
    </source>
</evidence>
<evidence type="ECO:0000313" key="18">
    <source>
        <dbReference type="Proteomes" id="UP000008281"/>
    </source>
</evidence>
<keyword evidence="7" id="KW-0229">DNA integration</keyword>
<dbReference type="GO" id="GO:0008270">
    <property type="term" value="F:zinc ion binding"/>
    <property type="evidence" value="ECO:0007669"/>
    <property type="project" value="UniProtKB-KW"/>
</dbReference>
<dbReference type="InterPro" id="IPR001037">
    <property type="entry name" value="Integrase_C_retrovir"/>
</dbReference>
<keyword evidence="2" id="KW-0548">Nucleotidyltransferase</keyword>
<dbReference type="InterPro" id="IPR050951">
    <property type="entry name" value="Retrovirus_Pol_polyprotein"/>
</dbReference>
<dbReference type="Gene3D" id="2.40.70.10">
    <property type="entry name" value="Acid Proteases"/>
    <property type="match status" value="1"/>
</dbReference>
<dbReference type="InterPro" id="IPR043128">
    <property type="entry name" value="Rev_trsase/Diguanyl_cyclase"/>
</dbReference>
<accession>E3LD67</accession>
<feature type="compositionally biased region" description="Polar residues" evidence="12">
    <location>
        <begin position="1824"/>
        <end position="1841"/>
    </location>
</feature>
<evidence type="ECO:0000256" key="1">
    <source>
        <dbReference type="ARBA" id="ARBA00022679"/>
    </source>
</evidence>
<evidence type="ECO:0000256" key="5">
    <source>
        <dbReference type="ARBA" id="ARBA00022759"/>
    </source>
</evidence>
<keyword evidence="11" id="KW-0175">Coiled coil</keyword>
<reference evidence="17" key="1">
    <citation type="submission" date="2007-07" db="EMBL/GenBank/DDBJ databases">
        <title>PCAP assembly of the Caenorhabditis remanei genome.</title>
        <authorList>
            <consortium name="The Caenorhabditis remanei Sequencing Consortium"/>
            <person name="Wilson R.K."/>
        </authorList>
    </citation>
    <scope>NUCLEOTIDE SEQUENCE [LARGE SCALE GENOMIC DNA]</scope>
    <source>
        <strain evidence="17">PB4641</strain>
    </source>
</reference>
<dbReference type="SUPFAM" id="SSF56672">
    <property type="entry name" value="DNA/RNA polymerases"/>
    <property type="match status" value="1"/>
</dbReference>
<dbReference type="InterPro" id="IPR001878">
    <property type="entry name" value="Znf_CCHC"/>
</dbReference>
<dbReference type="SMART" id="SM00343">
    <property type="entry name" value="ZnF_C2HC"/>
    <property type="match status" value="1"/>
</dbReference>
<dbReference type="GO" id="GO:0015074">
    <property type="term" value="P:DNA integration"/>
    <property type="evidence" value="ECO:0007669"/>
    <property type="project" value="UniProtKB-KW"/>
</dbReference>
<evidence type="ECO:0000256" key="2">
    <source>
        <dbReference type="ARBA" id="ARBA00022695"/>
    </source>
</evidence>
<keyword evidence="9" id="KW-0863">Zinc-finger</keyword>
<evidence type="ECO:0000259" key="15">
    <source>
        <dbReference type="PROSITE" id="PS50994"/>
    </source>
</evidence>
<feature type="region of interest" description="Disordered" evidence="12">
    <location>
        <begin position="1824"/>
        <end position="1895"/>
    </location>
</feature>
<evidence type="ECO:0000259" key="14">
    <source>
        <dbReference type="PROSITE" id="PS50878"/>
    </source>
</evidence>
<feature type="region of interest" description="Disordered" evidence="12">
    <location>
        <begin position="533"/>
        <end position="613"/>
    </location>
</feature>
<feature type="region of interest" description="Disordered" evidence="12">
    <location>
        <begin position="1"/>
        <end position="26"/>
    </location>
</feature>
<evidence type="ECO:0000259" key="13">
    <source>
        <dbReference type="PROSITE" id="PS50158"/>
    </source>
</evidence>
<dbReference type="InParanoid" id="E3LD67"/>
<feature type="region of interest" description="Disordered" evidence="12">
    <location>
        <begin position="268"/>
        <end position="302"/>
    </location>
</feature>